<dbReference type="PROSITE" id="PS00913">
    <property type="entry name" value="ADH_IRON_1"/>
    <property type="match status" value="1"/>
</dbReference>
<dbReference type="AlphaFoldDB" id="A0A347ZT38"/>
<evidence type="ECO:0000259" key="5">
    <source>
        <dbReference type="Pfam" id="PF25137"/>
    </source>
</evidence>
<keyword evidence="2" id="KW-0560">Oxidoreductase</keyword>
<keyword evidence="7" id="KW-1185">Reference proteome</keyword>
<evidence type="ECO:0000256" key="1">
    <source>
        <dbReference type="ARBA" id="ARBA00007358"/>
    </source>
</evidence>
<evidence type="ECO:0000256" key="3">
    <source>
        <dbReference type="ARBA" id="ARBA00023027"/>
    </source>
</evidence>
<evidence type="ECO:0000256" key="2">
    <source>
        <dbReference type="ARBA" id="ARBA00023002"/>
    </source>
</evidence>
<dbReference type="CDD" id="cd08183">
    <property type="entry name" value="Fe-ADH-like"/>
    <property type="match status" value="1"/>
</dbReference>
<keyword evidence="3" id="KW-0520">NAD</keyword>
<dbReference type="EMBL" id="QUMS01000001">
    <property type="protein sequence ID" value="REG10955.1"/>
    <property type="molecule type" value="Genomic_DNA"/>
</dbReference>
<sequence>MQIDFATAGRIIFGAGKMNELAQIANGMGEKAFLVRSKSQPAAQKVPDLLKSVGIGCVDHIVQGEPSTPSIRAAVEKARSEKCDFVIGMGGGSVIDTGKAVAAMLSNNGDLMDYLEVVGLGHKLEQPSKPYIAIPTTAGTGSEVTRNAVIAVPEKSVKVSMRSPYMLPEVALVDPELTYSVPQTVTASTGMDAFVQVIEPYVCNAANPMVDMFCRDAIPQAAQYLPAVYQDGANQKARDAMAWVSLMGGLSLANAKLGAAHGFAGPIGGMFPAAHGAICAAVIAGVMQVNIRALQEREPQSPSLQRYAEIARWITGDDQAAPEDGAEWMSSLCRQLQIPSLGRLGIQPSDFELIVEKSQHSSSMKGNPLVLTKTELIRILELSL</sequence>
<organism evidence="6 7">
    <name type="scientific">Pelolinea submarina</name>
    <dbReference type="NCBI Taxonomy" id="913107"/>
    <lineage>
        <taxon>Bacteria</taxon>
        <taxon>Bacillati</taxon>
        <taxon>Chloroflexota</taxon>
        <taxon>Anaerolineae</taxon>
        <taxon>Anaerolineales</taxon>
        <taxon>Anaerolineaceae</taxon>
        <taxon>Pelolinea</taxon>
    </lineage>
</organism>
<gene>
    <name evidence="6" type="ORF">DFR64_0824</name>
</gene>
<dbReference type="PANTHER" id="PTHR11496">
    <property type="entry name" value="ALCOHOL DEHYDROGENASE"/>
    <property type="match status" value="1"/>
</dbReference>
<dbReference type="PANTHER" id="PTHR11496:SF102">
    <property type="entry name" value="ALCOHOL DEHYDROGENASE 4"/>
    <property type="match status" value="1"/>
</dbReference>
<dbReference type="InterPro" id="IPR001670">
    <property type="entry name" value="ADH_Fe/GldA"/>
</dbReference>
<name>A0A347ZT38_9CHLR</name>
<reference evidence="6 7" key="1">
    <citation type="submission" date="2018-08" db="EMBL/GenBank/DDBJ databases">
        <title>Genomic Encyclopedia of Type Strains, Phase IV (KMG-IV): sequencing the most valuable type-strain genomes for metagenomic binning, comparative biology and taxonomic classification.</title>
        <authorList>
            <person name="Goeker M."/>
        </authorList>
    </citation>
    <scope>NUCLEOTIDE SEQUENCE [LARGE SCALE GENOMIC DNA]</scope>
    <source>
        <strain evidence="6 7">DSM 23923</strain>
    </source>
</reference>
<dbReference type="Pfam" id="PF25137">
    <property type="entry name" value="ADH_Fe_C"/>
    <property type="match status" value="1"/>
</dbReference>
<dbReference type="Pfam" id="PF00465">
    <property type="entry name" value="Fe-ADH"/>
    <property type="match status" value="1"/>
</dbReference>
<dbReference type="GO" id="GO:0046872">
    <property type="term" value="F:metal ion binding"/>
    <property type="evidence" value="ECO:0007669"/>
    <property type="project" value="InterPro"/>
</dbReference>
<dbReference type="OrthoDB" id="9815791at2"/>
<dbReference type="InterPro" id="IPR018211">
    <property type="entry name" value="ADH_Fe_CS"/>
</dbReference>
<comment type="similarity">
    <text evidence="1">Belongs to the iron-containing alcohol dehydrogenase family.</text>
</comment>
<comment type="caution">
    <text evidence="6">The sequence shown here is derived from an EMBL/GenBank/DDBJ whole genome shotgun (WGS) entry which is preliminary data.</text>
</comment>
<feature type="domain" description="Alcohol dehydrogenase iron-type/glycerol dehydrogenase GldA" evidence="4">
    <location>
        <begin position="10"/>
        <end position="175"/>
    </location>
</feature>
<protein>
    <submittedName>
        <fullName evidence="6">Alcohol dehydrogenase class IV</fullName>
    </submittedName>
</protein>
<dbReference type="GO" id="GO:0004022">
    <property type="term" value="F:alcohol dehydrogenase (NAD+) activity"/>
    <property type="evidence" value="ECO:0007669"/>
    <property type="project" value="UniProtKB-ARBA"/>
</dbReference>
<evidence type="ECO:0000313" key="7">
    <source>
        <dbReference type="Proteomes" id="UP000256388"/>
    </source>
</evidence>
<proteinExistence type="inferred from homology"/>
<dbReference type="Gene3D" id="1.20.1090.10">
    <property type="entry name" value="Dehydroquinate synthase-like - alpha domain"/>
    <property type="match status" value="1"/>
</dbReference>
<dbReference type="FunFam" id="3.40.50.1970:FF:000003">
    <property type="entry name" value="Alcohol dehydrogenase, iron-containing"/>
    <property type="match status" value="1"/>
</dbReference>
<evidence type="ECO:0000313" key="6">
    <source>
        <dbReference type="EMBL" id="REG10955.1"/>
    </source>
</evidence>
<dbReference type="InterPro" id="IPR039697">
    <property type="entry name" value="Alcohol_dehydrogenase_Fe"/>
</dbReference>
<dbReference type="Proteomes" id="UP000256388">
    <property type="component" value="Unassembled WGS sequence"/>
</dbReference>
<dbReference type="SUPFAM" id="SSF56796">
    <property type="entry name" value="Dehydroquinate synthase-like"/>
    <property type="match status" value="1"/>
</dbReference>
<dbReference type="RefSeq" id="WP_116224105.1">
    <property type="nucleotide sequence ID" value="NZ_AP018437.1"/>
</dbReference>
<accession>A0A347ZT38</accession>
<dbReference type="InterPro" id="IPR056798">
    <property type="entry name" value="ADH_Fe_C"/>
</dbReference>
<feature type="domain" description="Fe-containing alcohol dehydrogenase-like C-terminal" evidence="5">
    <location>
        <begin position="186"/>
        <end position="381"/>
    </location>
</feature>
<dbReference type="Gene3D" id="3.40.50.1970">
    <property type="match status" value="1"/>
</dbReference>
<evidence type="ECO:0000259" key="4">
    <source>
        <dbReference type="Pfam" id="PF00465"/>
    </source>
</evidence>